<dbReference type="Proteomes" id="UP000886700">
    <property type="component" value="Unplaced"/>
</dbReference>
<evidence type="ECO:0000313" key="3">
    <source>
        <dbReference type="RefSeq" id="XP_040592170.1"/>
    </source>
</evidence>
<sequence>MKLGSTSKANPLPARKGFHCWPRLRSRLPTWPRLRFGPASCSHPGFRDLHPFLPAPSTLLDLPLESSPALYRPTPGPAPEVTGAGAGLENHRDALACERICAGGSLQGGTRRDGHAKPLPAVRSVGGSQTRSGWVSESRQVDPTLQMSCRVPGF</sequence>
<feature type="region of interest" description="Disordered" evidence="1">
    <location>
        <begin position="107"/>
        <end position="139"/>
    </location>
</feature>
<feature type="compositionally biased region" description="Polar residues" evidence="1">
    <location>
        <begin position="126"/>
        <end position="139"/>
    </location>
</feature>
<proteinExistence type="predicted"/>
<dbReference type="RefSeq" id="XP_040592170.1">
    <property type="nucleotide sequence ID" value="XM_040736236.1"/>
</dbReference>
<organism evidence="2 3">
    <name type="scientific">Mesocricetus auratus</name>
    <name type="common">Golden hamster</name>
    <dbReference type="NCBI Taxonomy" id="10036"/>
    <lineage>
        <taxon>Eukaryota</taxon>
        <taxon>Metazoa</taxon>
        <taxon>Chordata</taxon>
        <taxon>Craniata</taxon>
        <taxon>Vertebrata</taxon>
        <taxon>Euteleostomi</taxon>
        <taxon>Mammalia</taxon>
        <taxon>Eutheria</taxon>
        <taxon>Euarchontoglires</taxon>
        <taxon>Glires</taxon>
        <taxon>Rodentia</taxon>
        <taxon>Myomorpha</taxon>
        <taxon>Muroidea</taxon>
        <taxon>Cricetidae</taxon>
        <taxon>Cricetinae</taxon>
        <taxon>Mesocricetus</taxon>
    </lineage>
</organism>
<evidence type="ECO:0000256" key="1">
    <source>
        <dbReference type="SAM" id="MobiDB-lite"/>
    </source>
</evidence>
<protein>
    <submittedName>
        <fullName evidence="3">Uncharacterized protein LOC121136231 isoform X5</fullName>
    </submittedName>
</protein>
<gene>
    <name evidence="3" type="primary">LOC121136231</name>
</gene>
<evidence type="ECO:0000313" key="2">
    <source>
        <dbReference type="Proteomes" id="UP000886700"/>
    </source>
</evidence>
<keyword evidence="2" id="KW-1185">Reference proteome</keyword>
<accession>A0ABM2WV90</accession>
<name>A0ABM2WV90_MESAU</name>
<dbReference type="GeneID" id="121136231"/>
<reference evidence="3" key="1">
    <citation type="submission" date="2025-08" db="UniProtKB">
        <authorList>
            <consortium name="RefSeq"/>
        </authorList>
    </citation>
    <scope>IDENTIFICATION</scope>
    <source>
        <tissue evidence="3">Liver</tissue>
    </source>
</reference>